<feature type="transmembrane region" description="Helical" evidence="1">
    <location>
        <begin position="12"/>
        <end position="32"/>
    </location>
</feature>
<dbReference type="Proteomes" id="UP001150942">
    <property type="component" value="Unassembled WGS sequence"/>
</dbReference>
<feature type="transmembrane region" description="Helical" evidence="1">
    <location>
        <begin position="38"/>
        <end position="56"/>
    </location>
</feature>
<keyword evidence="1" id="KW-0472">Membrane</keyword>
<organism evidence="3 4">
    <name type="scientific">Penicillium cf. viridicatum</name>
    <dbReference type="NCBI Taxonomy" id="2972119"/>
    <lineage>
        <taxon>Eukaryota</taxon>
        <taxon>Fungi</taxon>
        <taxon>Dikarya</taxon>
        <taxon>Ascomycota</taxon>
        <taxon>Pezizomycotina</taxon>
        <taxon>Eurotiomycetes</taxon>
        <taxon>Eurotiomycetidae</taxon>
        <taxon>Eurotiales</taxon>
        <taxon>Aspergillaceae</taxon>
        <taxon>Penicillium</taxon>
    </lineage>
</organism>
<dbReference type="GO" id="GO:0016020">
    <property type="term" value="C:membrane"/>
    <property type="evidence" value="ECO:0007669"/>
    <property type="project" value="TreeGrafter"/>
</dbReference>
<dbReference type="InterPro" id="IPR029058">
    <property type="entry name" value="AB_hydrolase_fold"/>
</dbReference>
<dbReference type="GO" id="GO:0072330">
    <property type="term" value="P:monocarboxylic acid biosynthetic process"/>
    <property type="evidence" value="ECO:0007669"/>
    <property type="project" value="UniProtKB-ARBA"/>
</dbReference>
<reference evidence="3" key="1">
    <citation type="submission" date="2022-11" db="EMBL/GenBank/DDBJ databases">
        <authorList>
            <person name="Petersen C."/>
        </authorList>
    </citation>
    <scope>NUCLEOTIDE SEQUENCE</scope>
    <source>
        <strain evidence="3">IBT 20477</strain>
    </source>
</reference>
<dbReference type="EMBL" id="JAPQKQ010000006">
    <property type="protein sequence ID" value="KAJ5193546.1"/>
    <property type="molecule type" value="Genomic_DNA"/>
</dbReference>
<sequence length="376" mass="42590">MDSPGRMVFSRYFSVTVVKNVTIGGVMIPQLFVPPVMFVGMLLALWAWKCFWIIVMQDRLMYMSWMPPFSRSENIEDYEVKCRPVRWEESYFRSLDGTKLAICIGTIPQGSFSPPLLPSPLQHRKRHVVVCYFQGNGGSMPPRLPILSTVLRALSSTPSSPSAPPTEYTLVALSYRGYWKSSGRASQIGLERDAQAFLDLVTETYSTPDTDFKVVLWGHSLGSAVVSHTTPTYLNRLTSTEGDTPAHPLSGIVLETPSTSTKDILKNLYPQRWLPYRYLWPFLWNNWSSAAAITRIARWRDDAPDERRQPPAILLLIADQDEMIPSTAADELERLCRQHGLDAERKNVAGALHTEAVLKREGRETIVAFIRRVTQR</sequence>
<dbReference type="Pfam" id="PF12697">
    <property type="entry name" value="Abhydrolase_6"/>
    <property type="match status" value="1"/>
</dbReference>
<dbReference type="OrthoDB" id="10249433at2759"/>
<comment type="caution">
    <text evidence="3">The sequence shown here is derived from an EMBL/GenBank/DDBJ whole genome shotgun (WGS) entry which is preliminary data.</text>
</comment>
<keyword evidence="1" id="KW-1133">Transmembrane helix</keyword>
<proteinExistence type="predicted"/>
<protein>
    <recommendedName>
        <fullName evidence="2">AB hydrolase-1 domain-containing protein</fullName>
    </recommendedName>
</protein>
<evidence type="ECO:0000259" key="2">
    <source>
        <dbReference type="Pfam" id="PF12697"/>
    </source>
</evidence>
<keyword evidence="4" id="KW-1185">Reference proteome</keyword>
<dbReference type="PANTHER" id="PTHR12277">
    <property type="entry name" value="ALPHA/BETA HYDROLASE DOMAIN-CONTAINING PROTEIN"/>
    <property type="match status" value="1"/>
</dbReference>
<dbReference type="GO" id="GO:0017000">
    <property type="term" value="P:antibiotic biosynthetic process"/>
    <property type="evidence" value="ECO:0007669"/>
    <property type="project" value="UniProtKB-ARBA"/>
</dbReference>
<keyword evidence="1" id="KW-0812">Transmembrane</keyword>
<evidence type="ECO:0000313" key="3">
    <source>
        <dbReference type="EMBL" id="KAJ5193546.1"/>
    </source>
</evidence>
<evidence type="ECO:0000256" key="1">
    <source>
        <dbReference type="SAM" id="Phobius"/>
    </source>
</evidence>
<accession>A0A9W9JFT4</accession>
<name>A0A9W9JFT4_9EURO</name>
<dbReference type="Gene3D" id="3.40.50.1820">
    <property type="entry name" value="alpha/beta hydrolase"/>
    <property type="match status" value="1"/>
</dbReference>
<dbReference type="SUPFAM" id="SSF53474">
    <property type="entry name" value="alpha/beta-Hydrolases"/>
    <property type="match status" value="1"/>
</dbReference>
<gene>
    <name evidence="3" type="ORF">N7449_009688</name>
</gene>
<feature type="domain" description="AB hydrolase-1" evidence="2">
    <location>
        <begin position="168"/>
        <end position="333"/>
    </location>
</feature>
<dbReference type="InterPro" id="IPR000073">
    <property type="entry name" value="AB_hydrolase_1"/>
</dbReference>
<dbReference type="GO" id="GO:0008474">
    <property type="term" value="F:palmitoyl-(protein) hydrolase activity"/>
    <property type="evidence" value="ECO:0007669"/>
    <property type="project" value="TreeGrafter"/>
</dbReference>
<reference evidence="3" key="2">
    <citation type="journal article" date="2023" name="IMA Fungus">
        <title>Comparative genomic study of the Penicillium genus elucidates a diverse pangenome and 15 lateral gene transfer events.</title>
        <authorList>
            <person name="Petersen C."/>
            <person name="Sorensen T."/>
            <person name="Nielsen M.R."/>
            <person name="Sondergaard T.E."/>
            <person name="Sorensen J.L."/>
            <person name="Fitzpatrick D.A."/>
            <person name="Frisvad J.C."/>
            <person name="Nielsen K.L."/>
        </authorList>
    </citation>
    <scope>NUCLEOTIDE SEQUENCE</scope>
    <source>
        <strain evidence="3">IBT 20477</strain>
    </source>
</reference>
<evidence type="ECO:0000313" key="4">
    <source>
        <dbReference type="Proteomes" id="UP001150942"/>
    </source>
</evidence>
<dbReference type="PANTHER" id="PTHR12277:SF64">
    <property type="entry name" value="SUPERFAMILY HYDROLASE, PUTATIVE (AFU_ORTHOLOGUE AFUA_3G01760)-RELATED"/>
    <property type="match status" value="1"/>
</dbReference>
<dbReference type="AlphaFoldDB" id="A0A9W9JFT4"/>